<dbReference type="InterPro" id="IPR011051">
    <property type="entry name" value="RmlC_Cupin_sf"/>
</dbReference>
<dbReference type="CDD" id="cd00438">
    <property type="entry name" value="cupin_RmlC"/>
    <property type="match status" value="1"/>
</dbReference>
<proteinExistence type="predicted"/>
<dbReference type="Gene3D" id="2.60.120.10">
    <property type="entry name" value="Jelly Rolls"/>
    <property type="match status" value="1"/>
</dbReference>
<dbReference type="GO" id="GO:0005829">
    <property type="term" value="C:cytosol"/>
    <property type="evidence" value="ECO:0007669"/>
    <property type="project" value="TreeGrafter"/>
</dbReference>
<dbReference type="PANTHER" id="PTHR21047">
    <property type="entry name" value="DTDP-6-DEOXY-D-GLUCOSE-3,5 EPIMERASE"/>
    <property type="match status" value="1"/>
</dbReference>
<evidence type="ECO:0000313" key="1">
    <source>
        <dbReference type="EMBL" id="GAG88764.1"/>
    </source>
</evidence>
<evidence type="ECO:0008006" key="2">
    <source>
        <dbReference type="Google" id="ProtNLM"/>
    </source>
</evidence>
<feature type="non-terminal residue" evidence="1">
    <location>
        <position position="148"/>
    </location>
</feature>
<dbReference type="EMBL" id="BART01014486">
    <property type="protein sequence ID" value="GAG88764.1"/>
    <property type="molecule type" value="Genomic_DNA"/>
</dbReference>
<dbReference type="GO" id="GO:0008830">
    <property type="term" value="F:dTDP-4-dehydrorhamnose 3,5-epimerase activity"/>
    <property type="evidence" value="ECO:0007669"/>
    <property type="project" value="InterPro"/>
</dbReference>
<sequence>IEPDVFKDDRGFFFESFSLKKYEALFDDLEINWKFLQDNHSKSKKNTVRGLHFQAYPGQTKLIRCSYGKIWDIVVDIRPNSPNFKQWHGMELGSENFRQILIPIGFAHGFSVLSEYAEVQYKTSNYYDPNLEREVSWNDPDLKIDWKV</sequence>
<dbReference type="GO" id="GO:0000271">
    <property type="term" value="P:polysaccharide biosynthetic process"/>
    <property type="evidence" value="ECO:0007669"/>
    <property type="project" value="TreeGrafter"/>
</dbReference>
<gene>
    <name evidence="1" type="ORF">S01H4_28857</name>
</gene>
<dbReference type="AlphaFoldDB" id="X1AZL5"/>
<dbReference type="NCBIfam" id="TIGR01221">
    <property type="entry name" value="rmlC"/>
    <property type="match status" value="1"/>
</dbReference>
<dbReference type="InterPro" id="IPR000888">
    <property type="entry name" value="RmlC-like"/>
</dbReference>
<organism evidence="1">
    <name type="scientific">marine sediment metagenome</name>
    <dbReference type="NCBI Taxonomy" id="412755"/>
    <lineage>
        <taxon>unclassified sequences</taxon>
        <taxon>metagenomes</taxon>
        <taxon>ecological metagenomes</taxon>
    </lineage>
</organism>
<accession>X1AZL5</accession>
<dbReference type="Pfam" id="PF00908">
    <property type="entry name" value="dTDP_sugar_isom"/>
    <property type="match status" value="1"/>
</dbReference>
<dbReference type="InterPro" id="IPR014710">
    <property type="entry name" value="RmlC-like_jellyroll"/>
</dbReference>
<comment type="caution">
    <text evidence="1">The sequence shown here is derived from an EMBL/GenBank/DDBJ whole genome shotgun (WGS) entry which is preliminary data.</text>
</comment>
<name>X1AZL5_9ZZZZ</name>
<dbReference type="PANTHER" id="PTHR21047:SF2">
    <property type="entry name" value="THYMIDINE DIPHOSPHO-4-KETO-RHAMNOSE 3,5-EPIMERASE"/>
    <property type="match status" value="1"/>
</dbReference>
<protein>
    <recommendedName>
        <fullName evidence="2">dTDP-4-dehydrorhamnose 3,5-epimerase</fullName>
    </recommendedName>
</protein>
<reference evidence="1" key="1">
    <citation type="journal article" date="2014" name="Front. Microbiol.">
        <title>High frequency of phylogenetically diverse reductive dehalogenase-homologous genes in deep subseafloor sedimentary metagenomes.</title>
        <authorList>
            <person name="Kawai M."/>
            <person name="Futagami T."/>
            <person name="Toyoda A."/>
            <person name="Takaki Y."/>
            <person name="Nishi S."/>
            <person name="Hori S."/>
            <person name="Arai W."/>
            <person name="Tsubouchi T."/>
            <person name="Morono Y."/>
            <person name="Uchiyama I."/>
            <person name="Ito T."/>
            <person name="Fujiyama A."/>
            <person name="Inagaki F."/>
            <person name="Takami H."/>
        </authorList>
    </citation>
    <scope>NUCLEOTIDE SEQUENCE</scope>
    <source>
        <strain evidence="1">Expedition CK06-06</strain>
    </source>
</reference>
<dbReference type="SUPFAM" id="SSF51182">
    <property type="entry name" value="RmlC-like cupins"/>
    <property type="match status" value="1"/>
</dbReference>
<feature type="non-terminal residue" evidence="1">
    <location>
        <position position="1"/>
    </location>
</feature>